<dbReference type="Proteomes" id="UP001150062">
    <property type="component" value="Unassembled WGS sequence"/>
</dbReference>
<feature type="region of interest" description="Disordered" evidence="1">
    <location>
        <begin position="345"/>
        <end position="364"/>
    </location>
</feature>
<feature type="compositionally biased region" description="Basic residues" evidence="1">
    <location>
        <begin position="696"/>
        <end position="708"/>
    </location>
</feature>
<feature type="compositionally biased region" description="Polar residues" evidence="1">
    <location>
        <begin position="128"/>
        <end position="139"/>
    </location>
</feature>
<evidence type="ECO:0000313" key="3">
    <source>
        <dbReference type="Proteomes" id="UP001150062"/>
    </source>
</evidence>
<name>A0ABQ8YT07_9EUKA</name>
<feature type="region of interest" description="Disordered" evidence="1">
    <location>
        <begin position="120"/>
        <end position="161"/>
    </location>
</feature>
<feature type="compositionally biased region" description="Low complexity" evidence="1">
    <location>
        <begin position="805"/>
        <end position="839"/>
    </location>
</feature>
<feature type="region of interest" description="Disordered" evidence="1">
    <location>
        <begin position="275"/>
        <end position="320"/>
    </location>
</feature>
<feature type="region of interest" description="Disordered" evidence="1">
    <location>
        <begin position="681"/>
        <end position="708"/>
    </location>
</feature>
<feature type="compositionally biased region" description="Basic residues" evidence="1">
    <location>
        <begin position="418"/>
        <end position="428"/>
    </location>
</feature>
<feature type="compositionally biased region" description="Basic residues" evidence="1">
    <location>
        <begin position="436"/>
        <end position="446"/>
    </location>
</feature>
<dbReference type="EMBL" id="JAOAOG010000122">
    <property type="protein sequence ID" value="KAJ6247732.1"/>
    <property type="molecule type" value="Genomic_DNA"/>
</dbReference>
<feature type="compositionally biased region" description="Low complexity" evidence="1">
    <location>
        <begin position="685"/>
        <end position="695"/>
    </location>
</feature>
<feature type="compositionally biased region" description="Basic and acidic residues" evidence="1">
    <location>
        <begin position="178"/>
        <end position="190"/>
    </location>
</feature>
<feature type="region of interest" description="Disordered" evidence="1">
    <location>
        <begin position="371"/>
        <end position="476"/>
    </location>
</feature>
<evidence type="ECO:0000313" key="2">
    <source>
        <dbReference type="EMBL" id="KAJ6247732.1"/>
    </source>
</evidence>
<gene>
    <name evidence="2" type="ORF">M0813_18366</name>
</gene>
<feature type="compositionally biased region" description="Basic and acidic residues" evidence="1">
    <location>
        <begin position="459"/>
        <end position="476"/>
    </location>
</feature>
<accession>A0ABQ8YT07</accession>
<feature type="region of interest" description="Disordered" evidence="1">
    <location>
        <begin position="801"/>
        <end position="849"/>
    </location>
</feature>
<feature type="region of interest" description="Disordered" evidence="1">
    <location>
        <begin position="178"/>
        <end position="251"/>
    </location>
</feature>
<feature type="compositionally biased region" description="Polar residues" evidence="1">
    <location>
        <begin position="298"/>
        <end position="308"/>
    </location>
</feature>
<feature type="compositionally biased region" description="Polar residues" evidence="1">
    <location>
        <begin position="388"/>
        <end position="402"/>
    </location>
</feature>
<organism evidence="2 3">
    <name type="scientific">Anaeramoeba flamelloides</name>
    <dbReference type="NCBI Taxonomy" id="1746091"/>
    <lineage>
        <taxon>Eukaryota</taxon>
        <taxon>Metamonada</taxon>
        <taxon>Anaeramoebidae</taxon>
        <taxon>Anaeramoeba</taxon>
    </lineage>
</organism>
<evidence type="ECO:0000256" key="1">
    <source>
        <dbReference type="SAM" id="MobiDB-lite"/>
    </source>
</evidence>
<feature type="region of interest" description="Disordered" evidence="1">
    <location>
        <begin position="592"/>
        <end position="654"/>
    </location>
</feature>
<keyword evidence="3" id="KW-1185">Reference proteome</keyword>
<reference evidence="2" key="1">
    <citation type="submission" date="2022-08" db="EMBL/GenBank/DDBJ databases">
        <title>Novel sulfate-reducing endosymbionts in the free-living metamonad Anaeramoeba.</title>
        <authorList>
            <person name="Jerlstrom-Hultqvist J."/>
            <person name="Cepicka I."/>
            <person name="Gallot-Lavallee L."/>
            <person name="Salas-Leiva D."/>
            <person name="Curtis B.A."/>
            <person name="Zahonova K."/>
            <person name="Pipaliya S."/>
            <person name="Dacks J."/>
            <person name="Roger A.J."/>
        </authorList>
    </citation>
    <scope>NUCLEOTIDE SEQUENCE</scope>
    <source>
        <strain evidence="2">Schooner1</strain>
    </source>
</reference>
<feature type="compositionally biased region" description="Basic residues" evidence="1">
    <location>
        <begin position="283"/>
        <end position="292"/>
    </location>
</feature>
<feature type="compositionally biased region" description="Low complexity" evidence="1">
    <location>
        <begin position="607"/>
        <end position="620"/>
    </location>
</feature>
<comment type="caution">
    <text evidence="2">The sequence shown here is derived from an EMBL/GenBank/DDBJ whole genome shotgun (WGS) entry which is preliminary data.</text>
</comment>
<proteinExistence type="predicted"/>
<feature type="compositionally biased region" description="Low complexity" evidence="1">
    <location>
        <begin position="196"/>
        <end position="207"/>
    </location>
</feature>
<feature type="compositionally biased region" description="Basic and acidic residues" evidence="1">
    <location>
        <begin position="214"/>
        <end position="230"/>
    </location>
</feature>
<protein>
    <submittedName>
        <fullName evidence="2">Nnp-1 protein putative nuclear protein 1 nop52</fullName>
    </submittedName>
</protein>
<sequence length="1033" mass="120851">MNRRFNVISLIGDKKTRIPIRDIENETIKSLIKKIEKRNIFTDESIYALKTKSGEWLYKEDHVIDLLNHGDTVICIFTPPPYPLSEDVLLKFSQFDPPTFPVALQPNSFKKYVQTILRKKTDPKLQEQTKTNNSTNPGKDSNILLNAKKPGSKQGLTYPTKKNISLQKNQIFAKNDLNEKQSNKSKEEQFKSQVDLNSLNTKSSLSSQFENENENEKEKDKAYLSDKSQEKLNSNPEPIQKSKRNTNASANTVIKGIGTKQKKEGFAKIANLKKEKKNQNSIVKKHNNKNKKERNLVTKANSSNNSQIKETKETDSSLKNNMNLDHLNIDLSEEIFEKIDLKQTKEQKKKNFHRSYTPQPKVHRKIILDLHLTDKKPNKKQQNMKNKLTSSQSSWEDLSIQRQNRKLISKNLRDNKLNRKKNVKKQANIKKETKIKNKIKIKKKKKNENGNENESLNENENKNENENENKNKKKSMETKIANRLNTKKIGEVHSDLDESTWEEIDFYNSIQKERRTNPKIKNNLYSFTHLIDNSISLTKNELLEKNDLKQKQNHLNAKKPDKEKEYQNLAFNNNNNLNKFNEKIIFNNINSSKRGSRIPPLQKVNDNTENNNINNNINKNKSNKIKIKKNISSTKNKSKPKNKNNNTMNPNPKEKLINFQNKKKYQKLHSSEWVELVQLKEKNSKNNGHSNSKSNRVFKNKNNKKKNHNNLLNIKSNLHTITQSYSSDYILGKPKKKYGKLRNQPKKFKAQDQFNKQNINRNNHFDFRSHDSFSDNSFKPVKVSKKKHRVSPLEFMNITDKDLNNRNNGNYNNNNNIVSGNMNSGSSNNNNGDNNNSNNQKEKRKKNLSQRSGYFESFNVICLNKNEYLLEELTIIFSKRKIEIYHSNNLIFTILLILINIKSNPDHETSLMITSLNNKYIFKFANVERLKTFTKLFLNYKHKIKKKKKKKEQFLVSFSGNEAKKGLIIIKYPQIKLVLLYKNSKTIKGLIKEINFFINKQKKFILLFEEEKFEIQFMNNIELEQFTQILNSN</sequence>